<dbReference type="Gene3D" id="1.10.510.10">
    <property type="entry name" value="Transferase(Phosphotransferase) domain 1"/>
    <property type="match status" value="1"/>
</dbReference>
<keyword evidence="1" id="KW-0472">Membrane</keyword>
<dbReference type="GO" id="GO:0016301">
    <property type="term" value="F:kinase activity"/>
    <property type="evidence" value="ECO:0007669"/>
    <property type="project" value="UniProtKB-KW"/>
</dbReference>
<evidence type="ECO:0000256" key="1">
    <source>
        <dbReference type="SAM" id="Phobius"/>
    </source>
</evidence>
<reference evidence="3 4" key="1">
    <citation type="submission" date="2019-01" db="EMBL/GenBank/DDBJ databases">
        <title>Genomes sequencing and comparative genomics of infectious freshwater microsporidia, Cucumispora dikerogammari and Thelohania contejeani.</title>
        <authorList>
            <person name="Cormier A."/>
            <person name="Giraud I."/>
            <person name="Wattier R."/>
            <person name="Teixeira M."/>
            <person name="Grandjean F."/>
            <person name="Rigaud T."/>
            <person name="Cordaux R."/>
        </authorList>
    </citation>
    <scope>NUCLEOTIDE SEQUENCE [LARGE SCALE GENOMIC DNA]</scope>
    <source>
        <strain evidence="3">T1</strain>
        <tissue evidence="3">Spores</tissue>
    </source>
</reference>
<feature type="transmembrane region" description="Helical" evidence="1">
    <location>
        <begin position="28"/>
        <end position="47"/>
    </location>
</feature>
<name>A0ABQ7I215_9MICR</name>
<keyword evidence="1" id="KW-1133">Transmembrane helix</keyword>
<keyword evidence="3" id="KW-0418">Kinase</keyword>
<evidence type="ECO:0000313" key="4">
    <source>
        <dbReference type="Proteomes" id="UP001516464"/>
    </source>
</evidence>
<sequence>MEIMRQTKLSNITNLFTVPYRKLVRKGIIKALTVLFLILIFSFFFLVKQNFLFTTSMEREEEIEKCIDFINMSMDLCLKHKDRSDQNKEFSRITTKLPLRPVKMTQTTAVFLYTGNGSQTIMKRVIVKHDSPSVEDIIATKLKHPNIMETTKSFRRDYITDREEHQELIWLFSEYLKQKISQRFVNRDENIIRKIVKDILTAYIFIHKQHIVHLDMKIANVMGQMDSNGNIIYKLIDFGYARDLSKEENPEEIKIPNKSYGTFPYKPPETVFENIHGVKGDIWCLGCVAWFLSLGKTPFYLEDGEKNIESYKRFLRGKIKHFFREETSLELRDFIIKCMKRDRELRPTAEELMNHPFITGETTIKYDSDVYSDDSGYESDSIST</sequence>
<gene>
    <name evidence="3" type="primary">wis4</name>
    <name evidence="3" type="ORF">TCON_0280</name>
</gene>
<keyword evidence="3" id="KW-0808">Transferase</keyword>
<protein>
    <submittedName>
        <fullName evidence="3">MAP kinase kinase kinase wis4</fullName>
    </submittedName>
</protein>
<keyword evidence="4" id="KW-1185">Reference proteome</keyword>
<dbReference type="SUPFAM" id="SSF56112">
    <property type="entry name" value="Protein kinase-like (PK-like)"/>
    <property type="match status" value="1"/>
</dbReference>
<dbReference type="Pfam" id="PF00069">
    <property type="entry name" value="Pkinase"/>
    <property type="match status" value="1"/>
</dbReference>
<dbReference type="InterPro" id="IPR052751">
    <property type="entry name" value="Plant_MAPKKK"/>
</dbReference>
<dbReference type="PROSITE" id="PS50011">
    <property type="entry name" value="PROTEIN_KINASE_DOM"/>
    <property type="match status" value="1"/>
</dbReference>
<evidence type="ECO:0000313" key="3">
    <source>
        <dbReference type="EMBL" id="KAF7684528.1"/>
    </source>
</evidence>
<dbReference type="PANTHER" id="PTHR48011:SF4">
    <property type="entry name" value="MITOGEN-ACTIVATED PROTEIN KINASE KINASE KINASE 19"/>
    <property type="match status" value="1"/>
</dbReference>
<accession>A0ABQ7I215</accession>
<dbReference type="Proteomes" id="UP001516464">
    <property type="component" value="Unassembled WGS sequence"/>
</dbReference>
<dbReference type="EMBL" id="SBIQ01000010">
    <property type="protein sequence ID" value="KAF7684528.1"/>
    <property type="molecule type" value="Genomic_DNA"/>
</dbReference>
<dbReference type="InterPro" id="IPR000719">
    <property type="entry name" value="Prot_kinase_dom"/>
</dbReference>
<evidence type="ECO:0000259" key="2">
    <source>
        <dbReference type="PROSITE" id="PS50011"/>
    </source>
</evidence>
<keyword evidence="1" id="KW-0812">Transmembrane</keyword>
<comment type="caution">
    <text evidence="3">The sequence shown here is derived from an EMBL/GenBank/DDBJ whole genome shotgun (WGS) entry which is preliminary data.</text>
</comment>
<proteinExistence type="predicted"/>
<feature type="domain" description="Protein kinase" evidence="2">
    <location>
        <begin position="88"/>
        <end position="358"/>
    </location>
</feature>
<organism evidence="3 4">
    <name type="scientific">Astathelohania contejeani</name>
    <dbReference type="NCBI Taxonomy" id="164912"/>
    <lineage>
        <taxon>Eukaryota</taxon>
        <taxon>Fungi</taxon>
        <taxon>Fungi incertae sedis</taxon>
        <taxon>Microsporidia</taxon>
        <taxon>Astathelohaniidae</taxon>
        <taxon>Astathelohania</taxon>
    </lineage>
</organism>
<dbReference type="InterPro" id="IPR011009">
    <property type="entry name" value="Kinase-like_dom_sf"/>
</dbReference>
<dbReference type="SMART" id="SM00220">
    <property type="entry name" value="S_TKc"/>
    <property type="match status" value="1"/>
</dbReference>
<dbReference type="PANTHER" id="PTHR48011">
    <property type="entry name" value="CCR4-NOT TRANSCRIPTIONAL COMPLEX SUBUNIT CAF120-RELATED"/>
    <property type="match status" value="1"/>
</dbReference>